<keyword evidence="7" id="KW-1185">Reference proteome</keyword>
<dbReference type="Gene3D" id="1.10.287.510">
    <property type="entry name" value="Helix hairpin bin"/>
    <property type="match status" value="1"/>
</dbReference>
<dbReference type="Proteomes" id="UP001250181">
    <property type="component" value="Unassembled WGS sequence"/>
</dbReference>
<dbReference type="PANTHER" id="PTHR32114:SF2">
    <property type="entry name" value="ABC TRANSPORTER ABCH.3"/>
    <property type="match status" value="1"/>
</dbReference>
<organism evidence="6 7">
    <name type="scientific">Streptomyces tamarix</name>
    <dbReference type="NCBI Taxonomy" id="3078565"/>
    <lineage>
        <taxon>Bacteria</taxon>
        <taxon>Bacillati</taxon>
        <taxon>Actinomycetota</taxon>
        <taxon>Actinomycetes</taxon>
        <taxon>Kitasatosporales</taxon>
        <taxon>Streptomycetaceae</taxon>
        <taxon>Streptomyces</taxon>
    </lineage>
</organism>
<dbReference type="SUPFAM" id="SSF52540">
    <property type="entry name" value="P-loop containing nucleoside triphosphate hydrolases"/>
    <property type="match status" value="1"/>
</dbReference>
<accession>A0ABU3QKW1</accession>
<evidence type="ECO:0000259" key="5">
    <source>
        <dbReference type="Pfam" id="PF13476"/>
    </source>
</evidence>
<evidence type="ECO:0000256" key="1">
    <source>
        <dbReference type="ARBA" id="ARBA00006930"/>
    </source>
</evidence>
<proteinExistence type="inferred from homology"/>
<dbReference type="SUPFAM" id="SSF75712">
    <property type="entry name" value="Rad50 coiled-coil Zn hook"/>
    <property type="match status" value="1"/>
</dbReference>
<evidence type="ECO:0000313" key="6">
    <source>
        <dbReference type="EMBL" id="MDT9683406.1"/>
    </source>
</evidence>
<dbReference type="InterPro" id="IPR038729">
    <property type="entry name" value="Rad50/SbcC_AAA"/>
</dbReference>
<evidence type="ECO:0000256" key="4">
    <source>
        <dbReference type="SAM" id="Coils"/>
    </source>
</evidence>
<reference evidence="6 7" key="1">
    <citation type="submission" date="2023-09" db="EMBL/GenBank/DDBJ databases">
        <title>Streptomyces sp. nov.: A antagonism against Alternaria gaisen Producing Streptochlin, Isolated from Tamarix root soil.</title>
        <authorList>
            <person name="Chen Y."/>
        </authorList>
    </citation>
    <scope>NUCLEOTIDE SEQUENCE [LARGE SCALE GENOMIC DNA]</scope>
    <source>
        <strain evidence="6 7">TRM76323</strain>
    </source>
</reference>
<sequence length="627" mass="70195">MEFKKVTIDNFLSFNHAELQLSNRGVVLVDGDNRSSGSALSVNAAGKSSLLSAVFYAIYGELPNGDSADKVINRKEGKNMVVTLDFNQGGNEYTISRGRKKNYVKLMSGDTDLTQGTVKETNARILELINISKNLFMLAIYFDGHNSRSFSELTDKEKKEFLESLVDIGIYRRAHDNVKEKNKDLKQKLEVVQEKKLSLNNMLSQISDMKKSNDEKKNQMLSKISSLSDALKISESDIIGFNEKYPSSKFDDLTEKSNGVDTSAIDLQISALTSEYNNLSSELQKYQYYKSQYATNLSKLQNDIKEKNSQFKQLETSEFCLVCGNPIDEEHRKLERNRLASDLNGLIADYKKTESDIAKCNEYLEENEKNIPTIKSNISDLGKQKQDMMSDSLDSAKELSNLKTEKMSLKYKYDNINTQITNAKEQLELINSANVDDKDVKSKISAESDKEKKLVSDISKTEKALVAFSDKGIKSNVLDLVVPTISDKVNTYLAKLSSGSLVVDFTTTTLKASGDESDKLDIKVTNLGEEATYSSLSAGEKRRVDIAIALSFQDIIAERSDLKTNVLFYDELFESLDSVGSDNVVEVLSDRLDTVDSVFVITHNESLKPLFPNSIKVIKEKGISRLE</sequence>
<evidence type="ECO:0000313" key="7">
    <source>
        <dbReference type="Proteomes" id="UP001250181"/>
    </source>
</evidence>
<comment type="subunit">
    <text evidence="2">Heterodimer of SbcC and SbcD.</text>
</comment>
<dbReference type="InterPro" id="IPR027417">
    <property type="entry name" value="P-loop_NTPase"/>
</dbReference>
<comment type="caution">
    <text evidence="6">The sequence shown here is derived from an EMBL/GenBank/DDBJ whole genome shotgun (WGS) entry which is preliminary data.</text>
</comment>
<evidence type="ECO:0000256" key="2">
    <source>
        <dbReference type="ARBA" id="ARBA00011322"/>
    </source>
</evidence>
<comment type="similarity">
    <text evidence="1">Belongs to the SMC family. SbcC subfamily.</text>
</comment>
<dbReference type="Gene3D" id="3.40.50.300">
    <property type="entry name" value="P-loop containing nucleotide triphosphate hydrolases"/>
    <property type="match status" value="2"/>
</dbReference>
<feature type="coiled-coil region" evidence="4">
    <location>
        <begin position="290"/>
        <end position="317"/>
    </location>
</feature>
<feature type="domain" description="Rad50/SbcC-type AAA" evidence="5">
    <location>
        <begin position="5"/>
        <end position="227"/>
    </location>
</feature>
<dbReference type="EMBL" id="JAWCTQ010000016">
    <property type="protein sequence ID" value="MDT9683406.1"/>
    <property type="molecule type" value="Genomic_DNA"/>
</dbReference>
<protein>
    <recommendedName>
        <fullName evidence="3">Nuclease SbcCD subunit C</fullName>
    </recommendedName>
</protein>
<keyword evidence="4" id="KW-0175">Coiled coil</keyword>
<name>A0ABU3QKW1_9ACTN</name>
<dbReference type="PANTHER" id="PTHR32114">
    <property type="entry name" value="ABC TRANSPORTER ABCH.3"/>
    <property type="match status" value="1"/>
</dbReference>
<dbReference type="RefSeq" id="WP_315878480.1">
    <property type="nucleotide sequence ID" value="NZ_JAWCTQ010000016.1"/>
</dbReference>
<evidence type="ECO:0000256" key="3">
    <source>
        <dbReference type="ARBA" id="ARBA00013368"/>
    </source>
</evidence>
<feature type="coiled-coil region" evidence="4">
    <location>
        <begin position="168"/>
        <end position="219"/>
    </location>
</feature>
<dbReference type="Pfam" id="PF13476">
    <property type="entry name" value="AAA_23"/>
    <property type="match status" value="1"/>
</dbReference>
<gene>
    <name evidence="6" type="ORF">RND61_15260</name>
</gene>